<dbReference type="AlphaFoldDB" id="A0A1Q3BU89"/>
<name>A0A1Q3BU89_CEPFO</name>
<evidence type="ECO:0000313" key="1">
    <source>
        <dbReference type="EMBL" id="GAV71468.1"/>
    </source>
</evidence>
<dbReference type="Proteomes" id="UP000187406">
    <property type="component" value="Unassembled WGS sequence"/>
</dbReference>
<dbReference type="OrthoDB" id="8058286at2759"/>
<accession>A0A1Q3BU89</accession>
<evidence type="ECO:0000313" key="2">
    <source>
        <dbReference type="Proteomes" id="UP000187406"/>
    </source>
</evidence>
<protein>
    <recommendedName>
        <fullName evidence="3">RVT_2 domain-containing protein</fullName>
    </recommendedName>
</protein>
<dbReference type="PANTHER" id="PTHR11439">
    <property type="entry name" value="GAG-POL-RELATED RETROTRANSPOSON"/>
    <property type="match status" value="1"/>
</dbReference>
<reference evidence="2" key="1">
    <citation type="submission" date="2016-04" db="EMBL/GenBank/DDBJ databases">
        <title>Cephalotus genome sequencing.</title>
        <authorList>
            <person name="Fukushima K."/>
            <person name="Hasebe M."/>
            <person name="Fang X."/>
        </authorList>
    </citation>
    <scope>NUCLEOTIDE SEQUENCE [LARGE SCALE GENOMIC DNA]</scope>
    <source>
        <strain evidence="2">cv. St1</strain>
    </source>
</reference>
<proteinExistence type="predicted"/>
<sequence length="101" mass="11485">MTHPDISYAVHLVSQFIASPRSTHFAAVLQILRYVKGALFHGFHFFSKSSLDLCAFCDTDWVGDPIDRRSTTGYYFFLCSSLIFWHSKKQTAVSRSSTEAK</sequence>
<dbReference type="EMBL" id="BDDD01000916">
    <property type="protein sequence ID" value="GAV71468.1"/>
    <property type="molecule type" value="Genomic_DNA"/>
</dbReference>
<gene>
    <name evidence="1" type="ORF">CFOL_v3_14962</name>
</gene>
<dbReference type="STRING" id="3775.A0A1Q3BU89"/>
<dbReference type="InParanoid" id="A0A1Q3BU89"/>
<evidence type="ECO:0008006" key="3">
    <source>
        <dbReference type="Google" id="ProtNLM"/>
    </source>
</evidence>
<dbReference type="CDD" id="cd09272">
    <property type="entry name" value="RNase_HI_RT_Ty1"/>
    <property type="match status" value="1"/>
</dbReference>
<organism evidence="1 2">
    <name type="scientific">Cephalotus follicularis</name>
    <name type="common">Albany pitcher plant</name>
    <dbReference type="NCBI Taxonomy" id="3775"/>
    <lineage>
        <taxon>Eukaryota</taxon>
        <taxon>Viridiplantae</taxon>
        <taxon>Streptophyta</taxon>
        <taxon>Embryophyta</taxon>
        <taxon>Tracheophyta</taxon>
        <taxon>Spermatophyta</taxon>
        <taxon>Magnoliopsida</taxon>
        <taxon>eudicotyledons</taxon>
        <taxon>Gunneridae</taxon>
        <taxon>Pentapetalae</taxon>
        <taxon>rosids</taxon>
        <taxon>fabids</taxon>
        <taxon>Oxalidales</taxon>
        <taxon>Cephalotaceae</taxon>
        <taxon>Cephalotus</taxon>
    </lineage>
</organism>
<keyword evidence="2" id="KW-1185">Reference proteome</keyword>
<dbReference type="PANTHER" id="PTHR11439:SF461">
    <property type="entry name" value="OS10G0432200 PROTEIN"/>
    <property type="match status" value="1"/>
</dbReference>
<comment type="caution">
    <text evidence="1">The sequence shown here is derived from an EMBL/GenBank/DDBJ whole genome shotgun (WGS) entry which is preliminary data.</text>
</comment>